<organism evidence="5">
    <name type="scientific">Chaetomium thermophilum (strain DSM 1495 / CBS 144.50 / IMI 039719)</name>
    <name type="common">Thermochaetoides thermophila</name>
    <dbReference type="NCBI Taxonomy" id="759272"/>
    <lineage>
        <taxon>Eukaryota</taxon>
        <taxon>Fungi</taxon>
        <taxon>Dikarya</taxon>
        <taxon>Ascomycota</taxon>
        <taxon>Pezizomycotina</taxon>
        <taxon>Sordariomycetes</taxon>
        <taxon>Sordariomycetidae</taxon>
        <taxon>Sordariales</taxon>
        <taxon>Chaetomiaceae</taxon>
        <taxon>Thermochaetoides</taxon>
    </lineage>
</organism>
<dbReference type="GO" id="GO:0006355">
    <property type="term" value="P:regulation of DNA-templated transcription"/>
    <property type="evidence" value="ECO:0007669"/>
    <property type="project" value="InterPro"/>
</dbReference>
<dbReference type="EMBL" id="GL988047">
    <property type="protein sequence ID" value="EGS17786.1"/>
    <property type="molecule type" value="Genomic_DNA"/>
</dbReference>
<dbReference type="OrthoDB" id="1939603at2759"/>
<reference evidence="4 5" key="1">
    <citation type="journal article" date="2011" name="Cell">
        <title>Insight into structure and assembly of the nuclear pore complex by utilizing the genome of a eukaryotic thermophile.</title>
        <authorList>
            <person name="Amlacher S."/>
            <person name="Sarges P."/>
            <person name="Flemming D."/>
            <person name="van Noort V."/>
            <person name="Kunze R."/>
            <person name="Devos D.P."/>
            <person name="Arumugam M."/>
            <person name="Bork P."/>
            <person name="Hurt E."/>
        </authorList>
    </citation>
    <scope>NUCLEOTIDE SEQUENCE [LARGE SCALE GENOMIC DNA]</scope>
    <source>
        <strain evidence="5">DSM 1495 / CBS 144.50 / IMI 039719</strain>
    </source>
</reference>
<feature type="domain" description="C2H2-type" evidence="3">
    <location>
        <begin position="296"/>
        <end position="327"/>
    </location>
</feature>
<keyword evidence="1" id="KW-0862">Zinc</keyword>
<dbReference type="KEGG" id="cthr:CTHT_0071340"/>
<feature type="region of interest" description="Disordered" evidence="2">
    <location>
        <begin position="1"/>
        <end position="248"/>
    </location>
</feature>
<protein>
    <recommendedName>
        <fullName evidence="3">C2H2-type domain-containing protein</fullName>
    </recommendedName>
</protein>
<feature type="compositionally biased region" description="Polar residues" evidence="2">
    <location>
        <begin position="225"/>
        <end position="241"/>
    </location>
</feature>
<name>G0SFM1_CHATD</name>
<dbReference type="Proteomes" id="UP000008066">
    <property type="component" value="Unassembled WGS sequence"/>
</dbReference>
<dbReference type="HOGENOM" id="CLU_030366_0_0_1"/>
<dbReference type="RefSeq" id="XP_006697404.1">
    <property type="nucleotide sequence ID" value="XM_006697341.1"/>
</dbReference>
<proteinExistence type="predicted"/>
<dbReference type="InterPro" id="IPR039327">
    <property type="entry name" value="CON7-like"/>
</dbReference>
<dbReference type="PANTHER" id="PTHR36167">
    <property type="entry name" value="C2H2 FINGER DOMAIN TRANSCRIPTION FACTOR (EUROFUNG)-RELATED"/>
    <property type="match status" value="1"/>
</dbReference>
<dbReference type="AlphaFoldDB" id="G0SFM1"/>
<keyword evidence="5" id="KW-1185">Reference proteome</keyword>
<evidence type="ECO:0000313" key="4">
    <source>
        <dbReference type="EMBL" id="EGS17786.1"/>
    </source>
</evidence>
<sequence length="462" mass="49856">MERGAPEYSQSGLPTPYPSNVGDTPAEPSSNTVEHPSTAPYPGQQEVRSSSYSASATPTSEYSVYPPSSRSASFAEPLQRPYHAASSTPSSGTMAQTTPSPFSPLLTETNHQSQQQVKSDTQLSLDPAIAATSPTYAHPPQYSPYAPPPPPQDLPHGYQHPGSLYAQPRPDWAGYGQHSPSPITPGHHVFPQTPTTAAPPARPNQVGLGVYPASPSDPRRPQTVERWQSAQAHAGLSSNRSPKPALACTYSPSSRLPFPTGVLTTGPHQVYSFVPIPGAQQHKRPRRRYEEIERMYKCGWNGCEKAYGTLNHLNAHVTMQGHGPKRTPEEFKEIRREWKQRKKEEEAARKAAEEERQRQAAAAAAAAAQAQQNGTADPSAQPGTEATQPPPTTYAASRPVQLPPIGYSTTQYPAPPSTAMPQSLPDYSGGVYNYGSPASPYGQQNQQIYSQHNGNPPAPGHQ</sequence>
<feature type="compositionally biased region" description="Pro residues" evidence="2">
    <location>
        <begin position="141"/>
        <end position="153"/>
    </location>
</feature>
<evidence type="ECO:0000313" key="5">
    <source>
        <dbReference type="Proteomes" id="UP000008066"/>
    </source>
</evidence>
<evidence type="ECO:0000256" key="1">
    <source>
        <dbReference type="PROSITE-ProRule" id="PRU00042"/>
    </source>
</evidence>
<dbReference type="PANTHER" id="PTHR36167:SF3">
    <property type="entry name" value="C2H2 FINGER DOMAIN TRANSCRIPTION FACTOR (EUROFUNG)-RELATED"/>
    <property type="match status" value="1"/>
</dbReference>
<accession>G0SFM1</accession>
<keyword evidence="1" id="KW-0479">Metal-binding</keyword>
<feature type="compositionally biased region" description="Low complexity" evidence="2">
    <location>
        <begin position="49"/>
        <end position="63"/>
    </location>
</feature>
<dbReference type="InterPro" id="IPR013087">
    <property type="entry name" value="Znf_C2H2_type"/>
</dbReference>
<feature type="compositionally biased region" description="Low complexity" evidence="2">
    <location>
        <begin position="359"/>
        <end position="372"/>
    </location>
</feature>
<feature type="region of interest" description="Disordered" evidence="2">
    <location>
        <begin position="342"/>
        <end position="462"/>
    </location>
</feature>
<evidence type="ECO:0000256" key="2">
    <source>
        <dbReference type="SAM" id="MobiDB-lite"/>
    </source>
</evidence>
<gene>
    <name evidence="4" type="ORF">CTHT_0071340</name>
</gene>
<evidence type="ECO:0000259" key="3">
    <source>
        <dbReference type="PROSITE" id="PS50157"/>
    </source>
</evidence>
<dbReference type="eggNOG" id="ENOG502S48N">
    <property type="taxonomic scope" value="Eukaryota"/>
</dbReference>
<feature type="compositionally biased region" description="Basic and acidic residues" evidence="2">
    <location>
        <begin position="342"/>
        <end position="358"/>
    </location>
</feature>
<dbReference type="PROSITE" id="PS50157">
    <property type="entry name" value="ZINC_FINGER_C2H2_2"/>
    <property type="match status" value="1"/>
</dbReference>
<feature type="compositionally biased region" description="Polar residues" evidence="2">
    <location>
        <begin position="373"/>
        <end position="387"/>
    </location>
</feature>
<feature type="compositionally biased region" description="Polar residues" evidence="2">
    <location>
        <begin position="85"/>
        <end position="124"/>
    </location>
</feature>
<dbReference type="GO" id="GO:0008270">
    <property type="term" value="F:zinc ion binding"/>
    <property type="evidence" value="ECO:0007669"/>
    <property type="project" value="UniProtKB-KW"/>
</dbReference>
<feature type="compositionally biased region" description="Polar residues" evidence="2">
    <location>
        <begin position="441"/>
        <end position="454"/>
    </location>
</feature>
<dbReference type="GeneID" id="18261172"/>
<keyword evidence="1" id="KW-0863">Zinc-finger</keyword>
<dbReference type="PROSITE" id="PS00028">
    <property type="entry name" value="ZINC_FINGER_C2H2_1"/>
    <property type="match status" value="1"/>
</dbReference>
<dbReference type="OMA" id="YAPNPDM"/>